<gene>
    <name evidence="1" type="ordered locus">Nham_1851</name>
</gene>
<keyword evidence="2" id="KW-1185">Reference proteome</keyword>
<name>Q1QM82_NITHX</name>
<dbReference type="Proteomes" id="UP000001953">
    <property type="component" value="Chromosome"/>
</dbReference>
<dbReference type="eggNOG" id="ENOG50315U0">
    <property type="taxonomic scope" value="Bacteria"/>
</dbReference>
<dbReference type="HOGENOM" id="CLU_151148_0_0_5"/>
<evidence type="ECO:0000313" key="1">
    <source>
        <dbReference type="EMBL" id="ABE62665.1"/>
    </source>
</evidence>
<dbReference type="EMBL" id="CP000319">
    <property type="protein sequence ID" value="ABE62665.1"/>
    <property type="molecule type" value="Genomic_DNA"/>
</dbReference>
<dbReference type="KEGG" id="nha:Nham_1851"/>
<sequence>MGFRRLIGHLLAVFVIAGLVVAPLVSPVAAMGSSNVAMSDMASMADEMPCCPDTQKKNDCKDCPLLAICMLKNLVTQPIADAIVVRSFKHYNPAVHDDLISDGLDRPPPDHPPRTLV</sequence>
<dbReference type="AlphaFoldDB" id="Q1QM82"/>
<proteinExistence type="predicted"/>
<reference evidence="1 2" key="1">
    <citation type="submission" date="2006-03" db="EMBL/GenBank/DDBJ databases">
        <title>Complete sequence of chromosome of Nitrobacter hamburgensis X14.</title>
        <authorList>
            <consortium name="US DOE Joint Genome Institute"/>
            <person name="Copeland A."/>
            <person name="Lucas S."/>
            <person name="Lapidus A."/>
            <person name="Barry K."/>
            <person name="Detter J.C."/>
            <person name="Glavina del Rio T."/>
            <person name="Hammon N."/>
            <person name="Israni S."/>
            <person name="Dalin E."/>
            <person name="Tice H."/>
            <person name="Pitluck S."/>
            <person name="Chain P."/>
            <person name="Malfatti S."/>
            <person name="Shin M."/>
            <person name="Vergez L."/>
            <person name="Schmutz J."/>
            <person name="Larimer F."/>
            <person name="Land M."/>
            <person name="Hauser L."/>
            <person name="Kyrpides N."/>
            <person name="Ivanova N."/>
            <person name="Ward B."/>
            <person name="Arp D."/>
            <person name="Klotz M."/>
            <person name="Stein L."/>
            <person name="O'Mullan G."/>
            <person name="Starkenburg S."/>
            <person name="Sayavedra L."/>
            <person name="Poret-Peterson A.T."/>
            <person name="Gentry M.E."/>
            <person name="Bruce D."/>
            <person name="Richardson P."/>
        </authorList>
    </citation>
    <scope>NUCLEOTIDE SEQUENCE [LARGE SCALE GENOMIC DNA]</scope>
    <source>
        <strain evidence="2">DSM 10229 / NCIMB 13809 / X14</strain>
    </source>
</reference>
<dbReference type="STRING" id="323097.Nham_1851"/>
<evidence type="ECO:0000313" key="2">
    <source>
        <dbReference type="Proteomes" id="UP000001953"/>
    </source>
</evidence>
<accession>Q1QM82</accession>
<dbReference type="OrthoDB" id="8403094at2"/>
<organism evidence="1 2">
    <name type="scientific">Nitrobacter hamburgensis (strain DSM 10229 / NCIMB 13809 / X14)</name>
    <dbReference type="NCBI Taxonomy" id="323097"/>
    <lineage>
        <taxon>Bacteria</taxon>
        <taxon>Pseudomonadati</taxon>
        <taxon>Pseudomonadota</taxon>
        <taxon>Alphaproteobacteria</taxon>
        <taxon>Hyphomicrobiales</taxon>
        <taxon>Nitrobacteraceae</taxon>
        <taxon>Nitrobacter</taxon>
    </lineage>
</organism>
<protein>
    <submittedName>
        <fullName evidence="1">Uncharacterized protein</fullName>
    </submittedName>
</protein>
<dbReference type="RefSeq" id="WP_011510345.1">
    <property type="nucleotide sequence ID" value="NC_007964.1"/>
</dbReference>